<gene>
    <name evidence="13" type="ORF">NSJP_1640</name>
</gene>
<dbReference type="AlphaFoldDB" id="A0A1W1I485"/>
<name>A0A1W1I485_9BACT</name>
<evidence type="ECO:0000313" key="13">
    <source>
        <dbReference type="EMBL" id="SLM47812.1"/>
    </source>
</evidence>
<evidence type="ECO:0000256" key="6">
    <source>
        <dbReference type="ARBA" id="ARBA00022692"/>
    </source>
</evidence>
<proteinExistence type="inferred from homology"/>
<evidence type="ECO:0000256" key="11">
    <source>
        <dbReference type="SAM" id="Phobius"/>
    </source>
</evidence>
<comment type="similarity">
    <text evidence="2">Belongs to the TonB family.</text>
</comment>
<evidence type="ECO:0000259" key="12">
    <source>
        <dbReference type="PROSITE" id="PS52015"/>
    </source>
</evidence>
<evidence type="ECO:0000256" key="4">
    <source>
        <dbReference type="ARBA" id="ARBA00022475"/>
    </source>
</evidence>
<dbReference type="InterPro" id="IPR051045">
    <property type="entry name" value="TonB-dependent_transducer"/>
</dbReference>
<dbReference type="OrthoDB" id="9811688at2"/>
<evidence type="ECO:0000256" key="7">
    <source>
        <dbReference type="ARBA" id="ARBA00022927"/>
    </source>
</evidence>
<dbReference type="Pfam" id="PF03544">
    <property type="entry name" value="TonB_C"/>
    <property type="match status" value="1"/>
</dbReference>
<sequence length="351" mass="37436">MTSTHDNRFHISGWGASLVLHAVVVALTLVFLARIDPVLKKETFRWEVALVEAPAPTPVPATPQSVAPPVQPKTRPAHVQPAPAPTPETPVQRVAPQESVQMVHPVVETPRPVEQKIEPLPQQKPEPVERQVEAVQHKAEPVIQKVEESPAVEPTVHAVETKSAEPVYAETVVAQHRPAVPVEAPAPAPTVQEVAVASPSPAAAADNPPTSAAEATQQPSTPAAASEQVDVAPASAPVETPRVVAKAATGMPETKADHRWLAESLWRRVAELKRYPHSARMNGLQGKVVLKAVIRSDGHLAEVSVQKSSGHSVLDTAAMEAVKLACPLHMKHELGKPQIVVSLPIVYSLAN</sequence>
<evidence type="ECO:0000313" key="14">
    <source>
        <dbReference type="Proteomes" id="UP000192042"/>
    </source>
</evidence>
<dbReference type="RefSeq" id="WP_080886287.1">
    <property type="nucleotide sequence ID" value="NZ_LT828648.1"/>
</dbReference>
<keyword evidence="6 11" id="KW-0812">Transmembrane</keyword>
<dbReference type="GO" id="GO:0005886">
    <property type="term" value="C:plasma membrane"/>
    <property type="evidence" value="ECO:0007669"/>
    <property type="project" value="UniProtKB-SubCell"/>
</dbReference>
<dbReference type="PROSITE" id="PS52015">
    <property type="entry name" value="TONB_CTD"/>
    <property type="match status" value="1"/>
</dbReference>
<dbReference type="InterPro" id="IPR006260">
    <property type="entry name" value="TonB/TolA_C"/>
</dbReference>
<dbReference type="Proteomes" id="UP000192042">
    <property type="component" value="Chromosome I"/>
</dbReference>
<feature type="compositionally biased region" description="Low complexity" evidence="10">
    <location>
        <begin position="191"/>
        <end position="215"/>
    </location>
</feature>
<feature type="domain" description="TonB C-terminal" evidence="12">
    <location>
        <begin position="260"/>
        <end position="351"/>
    </location>
</feature>
<dbReference type="PANTHER" id="PTHR33446">
    <property type="entry name" value="PROTEIN TONB-RELATED"/>
    <property type="match status" value="1"/>
</dbReference>
<organism evidence="13 14">
    <name type="scientific">Nitrospira japonica</name>
    <dbReference type="NCBI Taxonomy" id="1325564"/>
    <lineage>
        <taxon>Bacteria</taxon>
        <taxon>Pseudomonadati</taxon>
        <taxon>Nitrospirota</taxon>
        <taxon>Nitrospiria</taxon>
        <taxon>Nitrospirales</taxon>
        <taxon>Nitrospiraceae</taxon>
        <taxon>Nitrospira</taxon>
    </lineage>
</organism>
<accession>A0A1W1I485</accession>
<dbReference type="GO" id="GO:0055085">
    <property type="term" value="P:transmembrane transport"/>
    <property type="evidence" value="ECO:0007669"/>
    <property type="project" value="InterPro"/>
</dbReference>
<evidence type="ECO:0000256" key="2">
    <source>
        <dbReference type="ARBA" id="ARBA00006555"/>
    </source>
</evidence>
<dbReference type="Gene3D" id="3.30.1150.10">
    <property type="match status" value="1"/>
</dbReference>
<evidence type="ECO:0000256" key="3">
    <source>
        <dbReference type="ARBA" id="ARBA00022448"/>
    </source>
</evidence>
<evidence type="ECO:0000256" key="10">
    <source>
        <dbReference type="SAM" id="MobiDB-lite"/>
    </source>
</evidence>
<dbReference type="NCBIfam" id="TIGR01352">
    <property type="entry name" value="tonB_Cterm"/>
    <property type="match status" value="1"/>
</dbReference>
<keyword evidence="4" id="KW-1003">Cell membrane</keyword>
<keyword evidence="9 11" id="KW-0472">Membrane</keyword>
<keyword evidence="5" id="KW-0997">Cell inner membrane</keyword>
<feature type="region of interest" description="Disordered" evidence="10">
    <location>
        <begin position="56"/>
        <end position="92"/>
    </location>
</feature>
<dbReference type="KEGG" id="nja:NSJP_1640"/>
<evidence type="ECO:0000256" key="5">
    <source>
        <dbReference type="ARBA" id="ARBA00022519"/>
    </source>
</evidence>
<keyword evidence="14" id="KW-1185">Reference proteome</keyword>
<feature type="transmembrane region" description="Helical" evidence="11">
    <location>
        <begin position="12"/>
        <end position="35"/>
    </location>
</feature>
<keyword evidence="3" id="KW-0813">Transport</keyword>
<dbReference type="InterPro" id="IPR037682">
    <property type="entry name" value="TonB_C"/>
</dbReference>
<dbReference type="STRING" id="1325564.NSJP_1640"/>
<protein>
    <submittedName>
        <fullName evidence="13">Putative TonB protein</fullName>
    </submittedName>
</protein>
<dbReference type="GO" id="GO:0015031">
    <property type="term" value="P:protein transport"/>
    <property type="evidence" value="ECO:0007669"/>
    <property type="project" value="UniProtKB-KW"/>
</dbReference>
<dbReference type="EMBL" id="LT828648">
    <property type="protein sequence ID" value="SLM47812.1"/>
    <property type="molecule type" value="Genomic_DNA"/>
</dbReference>
<dbReference type="SUPFAM" id="SSF74653">
    <property type="entry name" value="TolA/TonB C-terminal domain"/>
    <property type="match status" value="1"/>
</dbReference>
<comment type="subcellular location">
    <subcellularLocation>
        <location evidence="1">Cell inner membrane</location>
        <topology evidence="1">Single-pass membrane protein</topology>
        <orientation evidence="1">Periplasmic side</orientation>
    </subcellularLocation>
</comment>
<keyword evidence="7" id="KW-0653">Protein transport</keyword>
<reference evidence="13 14" key="1">
    <citation type="submission" date="2017-03" db="EMBL/GenBank/DDBJ databases">
        <authorList>
            <person name="Afonso C.L."/>
            <person name="Miller P.J."/>
            <person name="Scott M.A."/>
            <person name="Spackman E."/>
            <person name="Goraichik I."/>
            <person name="Dimitrov K.M."/>
            <person name="Suarez D.L."/>
            <person name="Swayne D.E."/>
        </authorList>
    </citation>
    <scope>NUCLEOTIDE SEQUENCE [LARGE SCALE GENOMIC DNA]</scope>
    <source>
        <strain evidence="13">Genome sequencing of Nitrospira japonica strain NJ11</strain>
    </source>
</reference>
<evidence type="ECO:0000256" key="1">
    <source>
        <dbReference type="ARBA" id="ARBA00004383"/>
    </source>
</evidence>
<keyword evidence="8 11" id="KW-1133">Transmembrane helix</keyword>
<evidence type="ECO:0000256" key="9">
    <source>
        <dbReference type="ARBA" id="ARBA00023136"/>
    </source>
</evidence>
<feature type="region of interest" description="Disordered" evidence="10">
    <location>
        <begin position="191"/>
        <end position="240"/>
    </location>
</feature>
<evidence type="ECO:0000256" key="8">
    <source>
        <dbReference type="ARBA" id="ARBA00022989"/>
    </source>
</evidence>